<reference evidence="2" key="1">
    <citation type="submission" date="2009-08" db="EMBL/GenBank/DDBJ databases">
        <title>Annotation of Salpingoeca rosetta.</title>
        <authorList>
            <consortium name="The Broad Institute Genome Sequencing Platform"/>
            <person name="Russ C."/>
            <person name="Cuomo C."/>
            <person name="Burger G."/>
            <person name="Gray M.W."/>
            <person name="Holland P.W.H."/>
            <person name="King N."/>
            <person name="Lang F.B.F."/>
            <person name="Roger A.J."/>
            <person name="Ruiz-Trillo I."/>
            <person name="Young S.K."/>
            <person name="Zeng Q."/>
            <person name="Gargeya S."/>
            <person name="Alvarado L."/>
            <person name="Berlin A."/>
            <person name="Chapman S.B."/>
            <person name="Chen Z."/>
            <person name="Freedman E."/>
            <person name="Gellesch M."/>
            <person name="Goldberg J."/>
            <person name="Griggs A."/>
            <person name="Gujja S."/>
            <person name="Heilman E."/>
            <person name="Heiman D."/>
            <person name="Howarth C."/>
            <person name="Mehta T."/>
            <person name="Neiman D."/>
            <person name="Pearson M."/>
            <person name="Roberts A."/>
            <person name="Saif S."/>
            <person name="Shea T."/>
            <person name="Shenoy N."/>
            <person name="Sisk P."/>
            <person name="Stolte C."/>
            <person name="Sykes S."/>
            <person name="White J."/>
            <person name="Yandava C."/>
            <person name="Haas B."/>
            <person name="Nusbaum C."/>
            <person name="Birren B."/>
        </authorList>
    </citation>
    <scope>NUCLEOTIDE SEQUENCE [LARGE SCALE GENOMIC DNA]</scope>
    <source>
        <strain evidence="2">ATCC 50818</strain>
    </source>
</reference>
<dbReference type="AlphaFoldDB" id="F2UJC1"/>
<feature type="compositionally biased region" description="Low complexity" evidence="1">
    <location>
        <begin position="300"/>
        <end position="313"/>
    </location>
</feature>
<name>F2UJC1_SALR5</name>
<proteinExistence type="predicted"/>
<dbReference type="GeneID" id="16071121"/>
<protein>
    <submittedName>
        <fullName evidence="2">Uncharacterized protein</fullName>
    </submittedName>
</protein>
<feature type="compositionally biased region" description="Polar residues" evidence="1">
    <location>
        <begin position="322"/>
        <end position="336"/>
    </location>
</feature>
<dbReference type="RefSeq" id="XP_004990564.1">
    <property type="nucleotide sequence ID" value="XM_004990507.1"/>
</dbReference>
<dbReference type="InParanoid" id="F2UJC1"/>
<evidence type="ECO:0000313" key="3">
    <source>
        <dbReference type="Proteomes" id="UP000007799"/>
    </source>
</evidence>
<sequence>MMKLSFTEDIKTLLQEIRSLFDIKKAQVPQVTFDEAETFLRRLDEVARKGPAECKELGQFRQDLQSSVDPRNAAKEKEKDVDVAHRTVYAQPFSAELLCPDWHLHNEWFQVVKHKDKPLHFADAFCTPETLFNDRMQAPLVRACGDAAVYVKSHASFEADPAVVVHYAVRLASNLDCNPLLIDLKTRDSRRAQDAAKAQVLEYAAKAIKSAGPEWRDLKGYLFPFAITVCMYKVSVYACTLGEEMHGGEAFPSVLYTKLGDIDLSRLGYVIEWLLDEEHMAHYENVSAIAQTTATTAGFSDTPSSTTTHTTSTSDKEEAAQAESTPPQQAVDTQCSTKTAKAEAKAKPTPHQGRGQQAKARRPVTRGASRVNRKAAAAAPASEDTPSRKSRRLEEHASKTGYRA</sequence>
<gene>
    <name evidence="2" type="ORF">PTSG_08312</name>
</gene>
<dbReference type="Proteomes" id="UP000007799">
    <property type="component" value="Unassembled WGS sequence"/>
</dbReference>
<organism evidence="3">
    <name type="scientific">Salpingoeca rosetta (strain ATCC 50818 / BSB-021)</name>
    <dbReference type="NCBI Taxonomy" id="946362"/>
    <lineage>
        <taxon>Eukaryota</taxon>
        <taxon>Choanoflagellata</taxon>
        <taxon>Craspedida</taxon>
        <taxon>Salpingoecidae</taxon>
        <taxon>Salpingoeca</taxon>
    </lineage>
</organism>
<accession>F2UJC1</accession>
<dbReference type="KEGG" id="sre:PTSG_08312"/>
<evidence type="ECO:0000313" key="2">
    <source>
        <dbReference type="EMBL" id="EGD77220.1"/>
    </source>
</evidence>
<evidence type="ECO:0000256" key="1">
    <source>
        <dbReference type="SAM" id="MobiDB-lite"/>
    </source>
</evidence>
<feature type="region of interest" description="Disordered" evidence="1">
    <location>
        <begin position="296"/>
        <end position="404"/>
    </location>
</feature>
<keyword evidence="3" id="KW-1185">Reference proteome</keyword>
<dbReference type="EMBL" id="GL832977">
    <property type="protein sequence ID" value="EGD77220.1"/>
    <property type="molecule type" value="Genomic_DNA"/>
</dbReference>